<evidence type="ECO:0000256" key="4">
    <source>
        <dbReference type="ARBA" id="ARBA00022553"/>
    </source>
</evidence>
<dbReference type="FunFam" id="3.90.190.10:FF:000045">
    <property type="entry name" value="Tyrosine-protein phosphatase non-receptor type 12"/>
    <property type="match status" value="1"/>
</dbReference>
<evidence type="ECO:0000256" key="1">
    <source>
        <dbReference type="ARBA" id="ARBA00004496"/>
    </source>
</evidence>
<dbReference type="PROSITE" id="PS00383">
    <property type="entry name" value="TYR_PHOSPHATASE_1"/>
    <property type="match status" value="1"/>
</dbReference>
<protein>
    <recommendedName>
        <fullName evidence="2">protein-tyrosine-phosphatase</fullName>
        <ecNumber evidence="2">3.1.3.48</ecNumber>
    </recommendedName>
</protein>
<feature type="region of interest" description="Disordered" evidence="8">
    <location>
        <begin position="386"/>
        <end position="416"/>
    </location>
</feature>
<dbReference type="Pfam" id="PF00102">
    <property type="entry name" value="Y_phosphatase"/>
    <property type="match status" value="1"/>
</dbReference>
<dbReference type="AlphaFoldDB" id="A0A2U9C2S6"/>
<keyword evidence="12" id="KW-1185">Reference proteome</keyword>
<evidence type="ECO:0000256" key="2">
    <source>
        <dbReference type="ARBA" id="ARBA00013064"/>
    </source>
</evidence>
<dbReference type="Proteomes" id="UP000246464">
    <property type="component" value="Chromosome 11"/>
</dbReference>
<dbReference type="SMART" id="SM00404">
    <property type="entry name" value="PTPc_motif"/>
    <property type="match status" value="1"/>
</dbReference>
<dbReference type="EMBL" id="CP026253">
    <property type="protein sequence ID" value="AWP09956.1"/>
    <property type="molecule type" value="Genomic_DNA"/>
</dbReference>
<dbReference type="InterPro" id="IPR003595">
    <property type="entry name" value="Tyr_Pase_cat"/>
</dbReference>
<dbReference type="SUPFAM" id="SSF52799">
    <property type="entry name" value="(Phosphotyrosine protein) phosphatases II"/>
    <property type="match status" value="1"/>
</dbReference>
<reference evidence="11 12" key="1">
    <citation type="submission" date="2017-12" db="EMBL/GenBank/DDBJ databases">
        <title>Integrating genomic resources of turbot (Scophthalmus maximus) in depth evaluation of genetic and physical mapping variation across individuals.</title>
        <authorList>
            <person name="Martinez P."/>
        </authorList>
    </citation>
    <scope>NUCLEOTIDE SEQUENCE [LARGE SCALE GENOMIC DNA]</scope>
</reference>
<dbReference type="PANTHER" id="PTHR45983:SF4">
    <property type="entry name" value="TYROSINE-PROTEIN PHOSPHATASE NON-RECEPTOR TYPE 18"/>
    <property type="match status" value="1"/>
</dbReference>
<dbReference type="PROSITE" id="PS50055">
    <property type="entry name" value="TYR_PHOSPHATASE_PTP"/>
    <property type="match status" value="1"/>
</dbReference>
<evidence type="ECO:0000259" key="10">
    <source>
        <dbReference type="PROSITE" id="PS50056"/>
    </source>
</evidence>
<dbReference type="Gene3D" id="3.90.190.10">
    <property type="entry name" value="Protein tyrosine phosphatase superfamily"/>
    <property type="match status" value="1"/>
</dbReference>
<feature type="domain" description="Tyrosine specific protein phosphatases" evidence="10">
    <location>
        <begin position="198"/>
        <end position="275"/>
    </location>
</feature>
<sequence>MELLPSLLSTLSALDPDTLDQEYSALRSQTSLMKRDLGLTTEAGALKENIKKNRYKDILPYDQSRVVLTLLTTDSDSDYINASFIKGASADNRYIASQAPLSSTVTDFWRMIWQHGVKVIVMACREVEMGKRKCECYWAPVHRSTEFGPFTINNQGETYPTQDVVVRALTVTYQKDSRSVIQYQFLSWPDHDVPCEAAEVLDLLERVRDSQRTHSSPLLIHCSAGCGRTGVICALDYIYDLLVTKQITTDFSIMKIILELRRQRPSTVQTKEQYQFIFWSVVCMIERVLQSSSRQVYGNLPELKKQDKKTTVISASCNKRSPRLINMNDTYAVVNKAKTPHPPPTNPACSEVSPPTSSGTLPTSHHYDYYPASVSAAPVYSCVRPRAKPHSLPPSATPIYDTATPANHRPAEGSLSLHSNGAYQLVPAKQLSPENEVYEEFSPSVTNMSNICSPGGIESRIATALSTGSFLSSEFTGLNVTTGEQFRASPGDIDNMKRLIG</sequence>
<evidence type="ECO:0000256" key="7">
    <source>
        <dbReference type="ARBA" id="ARBA00034734"/>
    </source>
</evidence>
<evidence type="ECO:0000313" key="11">
    <source>
        <dbReference type="EMBL" id="AWP09956.1"/>
    </source>
</evidence>
<feature type="region of interest" description="Disordered" evidence="8">
    <location>
        <begin position="339"/>
        <end position="359"/>
    </location>
</feature>
<dbReference type="GO" id="GO:0004726">
    <property type="term" value="F:non-membrane spanning protein tyrosine phosphatase activity"/>
    <property type="evidence" value="ECO:0007669"/>
    <property type="project" value="InterPro"/>
</dbReference>
<dbReference type="InterPro" id="IPR000387">
    <property type="entry name" value="Tyr_Pase_dom"/>
</dbReference>
<evidence type="ECO:0000256" key="6">
    <source>
        <dbReference type="ARBA" id="ARBA00022912"/>
    </source>
</evidence>
<dbReference type="PANTHER" id="PTHR45983">
    <property type="entry name" value="TYROSINE PHOSPHATSE N18, PUTATIVE-RELATED"/>
    <property type="match status" value="1"/>
</dbReference>
<keyword evidence="5" id="KW-0378">Hydrolase</keyword>
<dbReference type="EC" id="3.1.3.48" evidence="2"/>
<feature type="domain" description="Tyrosine-protein phosphatase" evidence="9">
    <location>
        <begin position="19"/>
        <end position="284"/>
    </location>
</feature>
<evidence type="ECO:0000313" key="12">
    <source>
        <dbReference type="Proteomes" id="UP000246464"/>
    </source>
</evidence>
<dbReference type="SMART" id="SM00194">
    <property type="entry name" value="PTPc"/>
    <property type="match status" value="1"/>
</dbReference>
<dbReference type="GO" id="GO:0005737">
    <property type="term" value="C:cytoplasm"/>
    <property type="evidence" value="ECO:0007669"/>
    <property type="project" value="UniProtKB-SubCell"/>
</dbReference>
<accession>A0A2U9C2S6</accession>
<gene>
    <name evidence="11" type="ORF">SMAX5B_014678</name>
</gene>
<dbReference type="InterPro" id="IPR029021">
    <property type="entry name" value="Prot-tyrosine_phosphatase-like"/>
</dbReference>
<keyword evidence="11" id="KW-0675">Receptor</keyword>
<dbReference type="GO" id="GO:0005634">
    <property type="term" value="C:nucleus"/>
    <property type="evidence" value="ECO:0007669"/>
    <property type="project" value="TreeGrafter"/>
</dbReference>
<evidence type="ECO:0000256" key="3">
    <source>
        <dbReference type="ARBA" id="ARBA00022490"/>
    </source>
</evidence>
<dbReference type="PRINTS" id="PR00700">
    <property type="entry name" value="PRTYPHPHTASE"/>
</dbReference>
<dbReference type="InterPro" id="IPR000242">
    <property type="entry name" value="PTP_cat"/>
</dbReference>
<evidence type="ECO:0000259" key="9">
    <source>
        <dbReference type="PROSITE" id="PS50055"/>
    </source>
</evidence>
<evidence type="ECO:0000256" key="8">
    <source>
        <dbReference type="SAM" id="MobiDB-lite"/>
    </source>
</evidence>
<dbReference type="InterPro" id="IPR047170">
    <property type="entry name" value="PTN12/18/22"/>
</dbReference>
<dbReference type="InterPro" id="IPR016130">
    <property type="entry name" value="Tyr_Pase_AS"/>
</dbReference>
<comment type="subcellular location">
    <subcellularLocation>
        <location evidence="1">Cytoplasm</location>
    </subcellularLocation>
</comment>
<keyword evidence="4" id="KW-0597">Phosphoprotein</keyword>
<name>A0A2U9C2S6_SCOMX</name>
<evidence type="ECO:0000256" key="5">
    <source>
        <dbReference type="ARBA" id="ARBA00022801"/>
    </source>
</evidence>
<keyword evidence="3" id="KW-0963">Cytoplasm</keyword>
<organism evidence="11 12">
    <name type="scientific">Scophthalmus maximus</name>
    <name type="common">Turbot</name>
    <name type="synonym">Psetta maxima</name>
    <dbReference type="NCBI Taxonomy" id="52904"/>
    <lineage>
        <taxon>Eukaryota</taxon>
        <taxon>Metazoa</taxon>
        <taxon>Chordata</taxon>
        <taxon>Craniata</taxon>
        <taxon>Vertebrata</taxon>
        <taxon>Euteleostomi</taxon>
        <taxon>Actinopterygii</taxon>
        <taxon>Neopterygii</taxon>
        <taxon>Teleostei</taxon>
        <taxon>Neoteleostei</taxon>
        <taxon>Acanthomorphata</taxon>
        <taxon>Carangaria</taxon>
        <taxon>Pleuronectiformes</taxon>
        <taxon>Pleuronectoidei</taxon>
        <taxon>Scophthalmidae</taxon>
        <taxon>Scophthalmus</taxon>
    </lineage>
</organism>
<keyword evidence="6" id="KW-0904">Protein phosphatase</keyword>
<comment type="similarity">
    <text evidence="7">Belongs to the protein-tyrosine phosphatase family. Non-receptor class 4 subfamily.</text>
</comment>
<proteinExistence type="inferred from homology"/>
<dbReference type="PROSITE" id="PS50056">
    <property type="entry name" value="TYR_PHOSPHATASE_2"/>
    <property type="match status" value="1"/>
</dbReference>